<proteinExistence type="predicted"/>
<keyword evidence="2" id="KW-1185">Reference proteome</keyword>
<reference evidence="1 2" key="1">
    <citation type="submission" date="2019-07" db="EMBL/GenBank/DDBJ databases">
        <title>De Novo Assembly of kiwifruit Actinidia rufa.</title>
        <authorList>
            <person name="Sugita-Konishi S."/>
            <person name="Sato K."/>
            <person name="Mori E."/>
            <person name="Abe Y."/>
            <person name="Kisaki G."/>
            <person name="Hamano K."/>
            <person name="Suezawa K."/>
            <person name="Otani M."/>
            <person name="Fukuda T."/>
            <person name="Manabe T."/>
            <person name="Gomi K."/>
            <person name="Tabuchi M."/>
            <person name="Akimitsu K."/>
            <person name="Kataoka I."/>
        </authorList>
    </citation>
    <scope>NUCLEOTIDE SEQUENCE [LARGE SCALE GENOMIC DNA]</scope>
    <source>
        <strain evidence="2">cv. Fuchu</strain>
    </source>
</reference>
<dbReference type="EMBL" id="BJWL01000001">
    <property type="protein sequence ID" value="GFY80779.1"/>
    <property type="molecule type" value="Genomic_DNA"/>
</dbReference>
<evidence type="ECO:0000313" key="1">
    <source>
        <dbReference type="EMBL" id="GFY80779.1"/>
    </source>
</evidence>
<comment type="caution">
    <text evidence="1">The sequence shown here is derived from an EMBL/GenBank/DDBJ whole genome shotgun (WGS) entry which is preliminary data.</text>
</comment>
<sequence length="105" mass="11686">MATGAAGDRLFRGMRVRWVPIRLRHGDQATAVPPQLQLRPAQVTKPLPARIATMRPGVVPDSAYLERGFPGVAGLVGRERLAVFFPRSDRNPYSKDAYVRTIYLV</sequence>
<gene>
    <name evidence="1" type="ORF">Acr_01g0005880</name>
</gene>
<accession>A0A7J0E4B2</accession>
<protein>
    <submittedName>
        <fullName evidence="1">Uncharacterized protein</fullName>
    </submittedName>
</protein>
<organism evidence="1 2">
    <name type="scientific">Actinidia rufa</name>
    <dbReference type="NCBI Taxonomy" id="165716"/>
    <lineage>
        <taxon>Eukaryota</taxon>
        <taxon>Viridiplantae</taxon>
        <taxon>Streptophyta</taxon>
        <taxon>Embryophyta</taxon>
        <taxon>Tracheophyta</taxon>
        <taxon>Spermatophyta</taxon>
        <taxon>Magnoliopsida</taxon>
        <taxon>eudicotyledons</taxon>
        <taxon>Gunneridae</taxon>
        <taxon>Pentapetalae</taxon>
        <taxon>asterids</taxon>
        <taxon>Ericales</taxon>
        <taxon>Actinidiaceae</taxon>
        <taxon>Actinidia</taxon>
    </lineage>
</organism>
<evidence type="ECO:0000313" key="2">
    <source>
        <dbReference type="Proteomes" id="UP000585474"/>
    </source>
</evidence>
<name>A0A7J0E4B2_9ERIC</name>
<dbReference type="AlphaFoldDB" id="A0A7J0E4B2"/>
<dbReference type="Proteomes" id="UP000585474">
    <property type="component" value="Unassembled WGS sequence"/>
</dbReference>